<feature type="coiled-coil region" evidence="5">
    <location>
        <begin position="295"/>
        <end position="322"/>
    </location>
</feature>
<keyword evidence="5" id="KW-0175">Coiled coil</keyword>
<reference evidence="7" key="3">
    <citation type="submission" date="2022-06" db="UniProtKB">
        <authorList>
            <consortium name="EnsemblMetazoa"/>
        </authorList>
    </citation>
    <scope>IDENTIFICATION</scope>
</reference>
<keyword evidence="1" id="KW-0597">Phosphoprotein</keyword>
<dbReference type="InterPro" id="IPR044285">
    <property type="entry name" value="PWP1"/>
</dbReference>
<evidence type="ECO:0000256" key="1">
    <source>
        <dbReference type="ARBA" id="ARBA00022553"/>
    </source>
</evidence>
<dbReference type="Gene3D" id="2.130.10.10">
    <property type="entry name" value="YVTN repeat-like/Quinoprotein amine dehydrogenase"/>
    <property type="match status" value="2"/>
</dbReference>
<keyword evidence="8" id="KW-1185">Reference proteome</keyword>
<organism evidence="6">
    <name type="scientific">Sarcoptes scabiei</name>
    <name type="common">Itch mite</name>
    <name type="synonym">Acarus scabiei</name>
    <dbReference type="NCBI Taxonomy" id="52283"/>
    <lineage>
        <taxon>Eukaryota</taxon>
        <taxon>Metazoa</taxon>
        <taxon>Ecdysozoa</taxon>
        <taxon>Arthropoda</taxon>
        <taxon>Chelicerata</taxon>
        <taxon>Arachnida</taxon>
        <taxon>Acari</taxon>
        <taxon>Acariformes</taxon>
        <taxon>Sarcoptiformes</taxon>
        <taxon>Astigmata</taxon>
        <taxon>Psoroptidia</taxon>
        <taxon>Sarcoptoidea</taxon>
        <taxon>Sarcoptidae</taxon>
        <taxon>Sarcoptinae</taxon>
        <taxon>Sarcoptes</taxon>
    </lineage>
</organism>
<dbReference type="OrthoDB" id="270624at2759"/>
<dbReference type="InterPro" id="IPR015943">
    <property type="entry name" value="WD40/YVTN_repeat-like_dom_sf"/>
</dbReference>
<feature type="coiled-coil region" evidence="5">
    <location>
        <begin position="99"/>
        <end position="150"/>
    </location>
</feature>
<sequence>MPLLLNSIKLNRSLINHQSVRYALSDKKKKPFRKPVWQPMAPSKLYRIRKKEKLSDKEQMQRDHLNYTYDIAMKSINEFLRKEFYLPTLSSDAGLISMREQIEKDLEKKIDENNRENAIVAQKREERMEKLKLELEAQILVKKIEMEERNKRIGEEFDERVRQEIKRSETYITEENIDEKIDEALLHQTNYDYAIDIDGRIVYDGFLHPYAFKPKSIPETSSNTEESLNIDSTKPDPYHFKSRFLITIQDSYTDSMSGFHAYHILDHTRINFVSCVHWVRQGAAKEIPIKYQLTQNEIKAKIDKHRQKLNELSNNASRNSEHNEIDNEDQDIIDRYNLDDYDDENVDPMIDEINSDIADPYIDRGRTYSDDEEEFDDFRIKPIDNLILCGHVEEDSITLEVKIYNENDGHFVHHENYLSAYPLCFQWLGFDQNSSDSQGNFVAIGDMEEDISLWNLDVVDSIEPSLTLKGHRKSVLDLDWHPNVAQRLASCSADKKCLFWDLQNQSVSRELNNLKNKFQSISFHPSETNALLAGDEKGNAKIIDCCSDSMKNWRICKEELEKVVWLPRLSSNQFLCATSNGVIYQMDSRNENSHLFAVKAHDEMISGLELSSSKPNCLVSASADKTIKVWKIDSNGLRLIEEIPSQVGTVLSLHANPDLPFIFAVSGDDVSRNFRTFDIATYPRVKQEFDP</sequence>
<protein>
    <submittedName>
        <fullName evidence="6">Periodic tryptophan protein 1 -like protein</fullName>
    </submittedName>
</protein>
<dbReference type="PROSITE" id="PS50294">
    <property type="entry name" value="WD_REPEATS_REGION"/>
    <property type="match status" value="2"/>
</dbReference>
<dbReference type="InterPro" id="IPR036322">
    <property type="entry name" value="WD40_repeat_dom_sf"/>
</dbReference>
<dbReference type="PROSITE" id="PS00678">
    <property type="entry name" value="WD_REPEATS_1"/>
    <property type="match status" value="1"/>
</dbReference>
<evidence type="ECO:0000256" key="2">
    <source>
        <dbReference type="ARBA" id="ARBA00022574"/>
    </source>
</evidence>
<dbReference type="EMBL" id="WVUK01000059">
    <property type="protein sequence ID" value="KAF7491532.1"/>
    <property type="molecule type" value="Genomic_DNA"/>
</dbReference>
<evidence type="ECO:0000313" key="7">
    <source>
        <dbReference type="EnsemblMetazoa" id="KAF7491532.1"/>
    </source>
</evidence>
<reference evidence="6" key="2">
    <citation type="submission" date="2020-01" db="EMBL/GenBank/DDBJ databases">
        <authorList>
            <person name="Korhonen P.K.K."/>
            <person name="Guangxu M.G."/>
            <person name="Wang T.W."/>
            <person name="Stroehlein A.J.S."/>
            <person name="Young N.D."/>
            <person name="Ang C.-S.A."/>
            <person name="Fernando D.W.F."/>
            <person name="Lu H.L."/>
            <person name="Taylor S.T."/>
            <person name="Ehtesham M.E.M."/>
            <person name="Najaraj S.H.N."/>
            <person name="Harsha G.H.G."/>
            <person name="Madugundu A.M."/>
            <person name="Renuse S.R."/>
            <person name="Holt D.H."/>
            <person name="Pandey A.P."/>
            <person name="Papenfuss A.P."/>
            <person name="Gasser R.B.G."/>
            <person name="Fischer K.F."/>
        </authorList>
    </citation>
    <scope>NUCLEOTIDE SEQUENCE</scope>
    <source>
        <strain evidence="6">SSS_KF_BRIS2020</strain>
    </source>
</reference>
<feature type="repeat" description="WD" evidence="4">
    <location>
        <begin position="468"/>
        <end position="510"/>
    </location>
</feature>
<dbReference type="GO" id="GO:0006364">
    <property type="term" value="P:rRNA processing"/>
    <property type="evidence" value="ECO:0007669"/>
    <property type="project" value="InterPro"/>
</dbReference>
<dbReference type="Pfam" id="PF14943">
    <property type="entry name" value="MRP-S26"/>
    <property type="match status" value="1"/>
</dbReference>
<dbReference type="Pfam" id="PF00400">
    <property type="entry name" value="WD40"/>
    <property type="match status" value="2"/>
</dbReference>
<evidence type="ECO:0000313" key="8">
    <source>
        <dbReference type="Proteomes" id="UP000070412"/>
    </source>
</evidence>
<dbReference type="EnsemblMetazoa" id="SSS_7509s_mrna">
    <property type="protein sequence ID" value="KAF7491532.1"/>
    <property type="gene ID" value="SSS_7509"/>
</dbReference>
<accession>A0A834VBM3</accession>
<gene>
    <name evidence="6" type="ORF">SSS_7509</name>
</gene>
<dbReference type="InterPro" id="IPR001680">
    <property type="entry name" value="WD40_rpt"/>
</dbReference>
<proteinExistence type="predicted"/>
<dbReference type="AlphaFoldDB" id="A0A834VBM3"/>
<evidence type="ECO:0000256" key="4">
    <source>
        <dbReference type="PROSITE-ProRule" id="PRU00221"/>
    </source>
</evidence>
<dbReference type="SMART" id="SM00320">
    <property type="entry name" value="WD40"/>
    <property type="match status" value="4"/>
</dbReference>
<evidence type="ECO:0000256" key="3">
    <source>
        <dbReference type="ARBA" id="ARBA00022737"/>
    </source>
</evidence>
<dbReference type="GO" id="GO:0005634">
    <property type="term" value="C:nucleus"/>
    <property type="evidence" value="ECO:0007669"/>
    <property type="project" value="TreeGrafter"/>
</dbReference>
<dbReference type="PANTHER" id="PTHR14091">
    <property type="entry name" value="PERIODIC TRYPTOPHAN PROTEIN 1"/>
    <property type="match status" value="1"/>
</dbReference>
<reference evidence="8" key="1">
    <citation type="journal article" date="2020" name="PLoS Negl. Trop. Dis.">
        <title>High-quality nuclear genome for Sarcoptes scabiei-A critical resource for a neglected parasite.</title>
        <authorList>
            <person name="Korhonen P.K."/>
            <person name="Gasser R.B."/>
            <person name="Ma G."/>
            <person name="Wang T."/>
            <person name="Stroehlein A.J."/>
            <person name="Young N.D."/>
            <person name="Ang C.S."/>
            <person name="Fernando D.D."/>
            <person name="Lu H.C."/>
            <person name="Taylor S."/>
            <person name="Reynolds S.L."/>
            <person name="Mofiz E."/>
            <person name="Najaraj S.H."/>
            <person name="Gowda H."/>
            <person name="Madugundu A."/>
            <person name="Renuse S."/>
            <person name="Holt D."/>
            <person name="Pandey A."/>
            <person name="Papenfuss A.T."/>
            <person name="Fischer K."/>
        </authorList>
    </citation>
    <scope>NUCLEOTIDE SEQUENCE [LARGE SCALE GENOMIC DNA]</scope>
</reference>
<dbReference type="SUPFAM" id="SSF50978">
    <property type="entry name" value="WD40 repeat-like"/>
    <property type="match status" value="1"/>
</dbReference>
<dbReference type="InterPro" id="IPR019775">
    <property type="entry name" value="WD40_repeat_CS"/>
</dbReference>
<dbReference type="InterPro" id="IPR026140">
    <property type="entry name" value="Ribosomal_mS26"/>
</dbReference>
<keyword evidence="2 4" id="KW-0853">WD repeat</keyword>
<evidence type="ECO:0000256" key="5">
    <source>
        <dbReference type="SAM" id="Coils"/>
    </source>
</evidence>
<dbReference type="PROSITE" id="PS50082">
    <property type="entry name" value="WD_REPEATS_2"/>
    <property type="match status" value="2"/>
</dbReference>
<dbReference type="GO" id="GO:0005763">
    <property type="term" value="C:mitochondrial small ribosomal subunit"/>
    <property type="evidence" value="ECO:0007669"/>
    <property type="project" value="InterPro"/>
</dbReference>
<evidence type="ECO:0000313" key="6">
    <source>
        <dbReference type="EMBL" id="KAF7491532.1"/>
    </source>
</evidence>
<name>A0A834VBM3_SARSC</name>
<feature type="repeat" description="WD" evidence="4">
    <location>
        <begin position="598"/>
        <end position="634"/>
    </location>
</feature>
<dbReference type="PANTHER" id="PTHR14091:SF0">
    <property type="entry name" value="PERIODIC TRYPTOPHAN PROTEIN 1 HOMOLOG"/>
    <property type="match status" value="1"/>
</dbReference>
<dbReference type="Proteomes" id="UP000070412">
    <property type="component" value="Unassembled WGS sequence"/>
</dbReference>
<keyword evidence="3" id="KW-0677">Repeat</keyword>